<name>A0A1J6KNW2_NICAT</name>
<organism evidence="1 2">
    <name type="scientific">Nicotiana attenuata</name>
    <name type="common">Coyote tobacco</name>
    <dbReference type="NCBI Taxonomy" id="49451"/>
    <lineage>
        <taxon>Eukaryota</taxon>
        <taxon>Viridiplantae</taxon>
        <taxon>Streptophyta</taxon>
        <taxon>Embryophyta</taxon>
        <taxon>Tracheophyta</taxon>
        <taxon>Spermatophyta</taxon>
        <taxon>Magnoliopsida</taxon>
        <taxon>eudicotyledons</taxon>
        <taxon>Gunneridae</taxon>
        <taxon>Pentapetalae</taxon>
        <taxon>asterids</taxon>
        <taxon>lamiids</taxon>
        <taxon>Solanales</taxon>
        <taxon>Solanaceae</taxon>
        <taxon>Nicotianoideae</taxon>
        <taxon>Nicotianeae</taxon>
        <taxon>Nicotiana</taxon>
    </lineage>
</organism>
<comment type="caution">
    <text evidence="1">The sequence shown here is derived from an EMBL/GenBank/DDBJ whole genome shotgun (WGS) entry which is preliminary data.</text>
</comment>
<dbReference type="EMBL" id="MJEQ01002771">
    <property type="protein sequence ID" value="OIT26560.1"/>
    <property type="molecule type" value="Genomic_DNA"/>
</dbReference>
<dbReference type="Proteomes" id="UP000187609">
    <property type="component" value="Unassembled WGS sequence"/>
</dbReference>
<keyword evidence="2" id="KW-1185">Reference proteome</keyword>
<dbReference type="AlphaFoldDB" id="A0A1J6KNW2"/>
<evidence type="ECO:0000313" key="2">
    <source>
        <dbReference type="Proteomes" id="UP000187609"/>
    </source>
</evidence>
<protein>
    <submittedName>
        <fullName evidence="1">Uncharacterized protein</fullName>
    </submittedName>
</protein>
<proteinExistence type="predicted"/>
<gene>
    <name evidence="1" type="ORF">A4A49_25531</name>
</gene>
<evidence type="ECO:0000313" key="1">
    <source>
        <dbReference type="EMBL" id="OIT26560.1"/>
    </source>
</evidence>
<sequence>MLFLSSLFSLYPGEFWWRGWRLAAAGGDVVRVVASFDGEEGDRAATDGGRLCMEVVEFRRDSRRWTAGDGEDDWRLDGFVRWSWHFSFVCVDAARQRWQRWRKVG</sequence>
<dbReference type="Gramene" id="OIT26560">
    <property type="protein sequence ID" value="OIT26560"/>
    <property type="gene ID" value="A4A49_25531"/>
</dbReference>
<reference evidence="1" key="1">
    <citation type="submission" date="2016-11" db="EMBL/GenBank/DDBJ databases">
        <title>The genome of Nicotiana attenuata.</title>
        <authorList>
            <person name="Xu S."/>
            <person name="Brockmoeller T."/>
            <person name="Gaquerel E."/>
            <person name="Navarro A."/>
            <person name="Kuhl H."/>
            <person name="Gase K."/>
            <person name="Ling Z."/>
            <person name="Zhou W."/>
            <person name="Kreitzer C."/>
            <person name="Stanke M."/>
            <person name="Tang H."/>
            <person name="Lyons E."/>
            <person name="Pandey P."/>
            <person name="Pandey S.P."/>
            <person name="Timmermann B."/>
            <person name="Baldwin I.T."/>
        </authorList>
    </citation>
    <scope>NUCLEOTIDE SEQUENCE [LARGE SCALE GENOMIC DNA]</scope>
    <source>
        <strain evidence="1">UT</strain>
    </source>
</reference>
<accession>A0A1J6KNW2</accession>